<keyword evidence="3" id="KW-1185">Reference proteome</keyword>
<dbReference type="EMBL" id="BPLR01005374">
    <property type="protein sequence ID" value="GIY01833.1"/>
    <property type="molecule type" value="Genomic_DNA"/>
</dbReference>
<reference evidence="2 3" key="1">
    <citation type="submission" date="2021-06" db="EMBL/GenBank/DDBJ databases">
        <title>Caerostris extrusa draft genome.</title>
        <authorList>
            <person name="Kono N."/>
            <person name="Arakawa K."/>
        </authorList>
    </citation>
    <scope>NUCLEOTIDE SEQUENCE [LARGE SCALE GENOMIC DNA]</scope>
</reference>
<sequence length="144" mass="16244">METGRKKERKKKYKIILSNHSHNSFNFKSTVILSNGKISICIHHFCRLLYVIQNDGGDKKLDIRQLELSFPTGIRFCRKDIGDHGQLAVLLTSLHGIPGVMLGKPSRGPENKKAKPDNRKPKGQLVRRLDLIQLLACAMLVCLS</sequence>
<accession>A0AAV4Q350</accession>
<organism evidence="2 3">
    <name type="scientific">Caerostris extrusa</name>
    <name type="common">Bark spider</name>
    <name type="synonym">Caerostris bankana</name>
    <dbReference type="NCBI Taxonomy" id="172846"/>
    <lineage>
        <taxon>Eukaryota</taxon>
        <taxon>Metazoa</taxon>
        <taxon>Ecdysozoa</taxon>
        <taxon>Arthropoda</taxon>
        <taxon>Chelicerata</taxon>
        <taxon>Arachnida</taxon>
        <taxon>Araneae</taxon>
        <taxon>Araneomorphae</taxon>
        <taxon>Entelegynae</taxon>
        <taxon>Araneoidea</taxon>
        <taxon>Araneidae</taxon>
        <taxon>Caerostris</taxon>
    </lineage>
</organism>
<name>A0AAV4Q350_CAEEX</name>
<feature type="compositionally biased region" description="Basic and acidic residues" evidence="1">
    <location>
        <begin position="107"/>
        <end position="120"/>
    </location>
</feature>
<proteinExistence type="predicted"/>
<protein>
    <submittedName>
        <fullName evidence="2">Uncharacterized protein</fullName>
    </submittedName>
</protein>
<dbReference type="AlphaFoldDB" id="A0AAV4Q350"/>
<feature type="region of interest" description="Disordered" evidence="1">
    <location>
        <begin position="101"/>
        <end position="121"/>
    </location>
</feature>
<dbReference type="Proteomes" id="UP001054945">
    <property type="component" value="Unassembled WGS sequence"/>
</dbReference>
<comment type="caution">
    <text evidence="2">The sequence shown here is derived from an EMBL/GenBank/DDBJ whole genome shotgun (WGS) entry which is preliminary data.</text>
</comment>
<evidence type="ECO:0000256" key="1">
    <source>
        <dbReference type="SAM" id="MobiDB-lite"/>
    </source>
</evidence>
<evidence type="ECO:0000313" key="2">
    <source>
        <dbReference type="EMBL" id="GIY01833.1"/>
    </source>
</evidence>
<gene>
    <name evidence="2" type="ORF">CEXT_638141</name>
</gene>
<evidence type="ECO:0000313" key="3">
    <source>
        <dbReference type="Proteomes" id="UP001054945"/>
    </source>
</evidence>